<keyword evidence="4" id="KW-1185">Reference proteome</keyword>
<dbReference type="InterPro" id="IPR021136">
    <property type="entry name" value="Flagellar_hook_control-like_C"/>
</dbReference>
<protein>
    <submittedName>
        <fullName evidence="3">Flagellar hook-length control protein FliK</fullName>
    </submittedName>
</protein>
<keyword evidence="3" id="KW-0966">Cell projection</keyword>
<organism evidence="3 4">
    <name type="scientific">Falsochrobactrum tianjinense</name>
    <dbReference type="NCBI Taxonomy" id="2706015"/>
    <lineage>
        <taxon>Bacteria</taxon>
        <taxon>Pseudomonadati</taxon>
        <taxon>Pseudomonadota</taxon>
        <taxon>Alphaproteobacteria</taxon>
        <taxon>Hyphomicrobiales</taxon>
        <taxon>Brucellaceae</taxon>
        <taxon>Falsochrobactrum</taxon>
    </lineage>
</organism>
<evidence type="ECO:0000259" key="2">
    <source>
        <dbReference type="Pfam" id="PF02120"/>
    </source>
</evidence>
<dbReference type="Proteomes" id="UP000752297">
    <property type="component" value="Unassembled WGS sequence"/>
</dbReference>
<feature type="compositionally biased region" description="Low complexity" evidence="1">
    <location>
        <begin position="81"/>
        <end position="107"/>
    </location>
</feature>
<comment type="caution">
    <text evidence="3">The sequence shown here is derived from an EMBL/GenBank/DDBJ whole genome shotgun (WGS) entry which is preliminary data.</text>
</comment>
<accession>A0A949UVS4</accession>
<evidence type="ECO:0000313" key="4">
    <source>
        <dbReference type="Proteomes" id="UP000752297"/>
    </source>
</evidence>
<proteinExistence type="predicted"/>
<gene>
    <name evidence="3" type="ORF">KUG47_12645</name>
</gene>
<evidence type="ECO:0000256" key="1">
    <source>
        <dbReference type="SAM" id="MobiDB-lite"/>
    </source>
</evidence>
<keyword evidence="3" id="KW-0969">Cilium</keyword>
<sequence>MSERTFGTVKTLQIRLDPVELGSVTARIRLVGDGVEVHLVAEKAHAAEALAADRSIIEKALKVAGIGDENRISVTVTERGAASSAQPTSASQNAGHQQASGQQQGQQTFNMQNNSDGRNNPQGQPQMQFTSGEGRQNGESGHAGRNNTGGGSSGEVGEREAAAGVAGRNRGLVV</sequence>
<name>A0A949UVS4_9HYPH</name>
<feature type="region of interest" description="Disordered" evidence="1">
    <location>
        <begin position="77"/>
        <end position="174"/>
    </location>
</feature>
<reference evidence="3 4" key="1">
    <citation type="submission" date="2021-06" db="EMBL/GenBank/DDBJ databases">
        <title>Falsochrobactrum tianjin sp.nov., a new petroleum-degrading bacteria isolated from oily soils.</title>
        <authorList>
            <person name="Chen G."/>
            <person name="Chen H."/>
            <person name="Tian J."/>
            <person name="Qing J."/>
            <person name="Zhong L."/>
            <person name="Ma W."/>
            <person name="Song Y."/>
            <person name="Cui X."/>
            <person name="Yan B."/>
        </authorList>
    </citation>
    <scope>NUCLEOTIDE SEQUENCE [LARGE SCALE GENOMIC DNA]</scope>
    <source>
        <strain evidence="3 4">TDYN1</strain>
    </source>
</reference>
<dbReference type="AlphaFoldDB" id="A0A949UVS4"/>
<feature type="domain" description="Flagellar hook-length control protein-like C-terminal" evidence="2">
    <location>
        <begin position="9"/>
        <end position="77"/>
    </location>
</feature>
<keyword evidence="3" id="KW-0282">Flagellum</keyword>
<dbReference type="Pfam" id="PF02120">
    <property type="entry name" value="Flg_hook"/>
    <property type="match status" value="1"/>
</dbReference>
<evidence type="ECO:0000313" key="3">
    <source>
        <dbReference type="EMBL" id="MBV2144343.1"/>
    </source>
</evidence>
<feature type="compositionally biased region" description="Polar residues" evidence="1">
    <location>
        <begin position="108"/>
        <end position="139"/>
    </location>
</feature>
<dbReference type="EMBL" id="JAHRVA010000005">
    <property type="protein sequence ID" value="MBV2144343.1"/>
    <property type="molecule type" value="Genomic_DNA"/>
</dbReference>